<dbReference type="PANTHER" id="PTHR10828">
    <property type="entry name" value="M-PHASE INDUCER PHOSPHATASE DUAL SPECIFICITY PHOSPHATASE CDC25"/>
    <property type="match status" value="1"/>
</dbReference>
<dbReference type="SUPFAM" id="SSF52821">
    <property type="entry name" value="Rhodanese/Cell cycle control phosphatase"/>
    <property type="match status" value="1"/>
</dbReference>
<dbReference type="InterPro" id="IPR036873">
    <property type="entry name" value="Rhodanese-like_dom_sf"/>
</dbReference>
<dbReference type="OrthoDB" id="102559at2759"/>
<dbReference type="Gene3D" id="3.40.250.10">
    <property type="entry name" value="Rhodanese-like domain"/>
    <property type="match status" value="1"/>
</dbReference>
<accession>A0A0D6EM59</accession>
<evidence type="ECO:0000313" key="3">
    <source>
        <dbReference type="Proteomes" id="UP000243876"/>
    </source>
</evidence>
<gene>
    <name evidence="2" type="primary">SPOSA6832_02709</name>
</gene>
<evidence type="ECO:0000313" key="2">
    <source>
        <dbReference type="EMBL" id="CEQ41021.1"/>
    </source>
</evidence>
<feature type="domain" description="Rhodanese" evidence="1">
    <location>
        <begin position="75"/>
        <end position="213"/>
    </location>
</feature>
<evidence type="ECO:0000259" key="1">
    <source>
        <dbReference type="PROSITE" id="PS50206"/>
    </source>
</evidence>
<dbReference type="EMBL" id="CENE01000011">
    <property type="protein sequence ID" value="CEQ41021.1"/>
    <property type="molecule type" value="Genomic_DNA"/>
</dbReference>
<protein>
    <submittedName>
        <fullName evidence="2">SPOSA6832_02709-mRNA-1:cds</fullName>
    </submittedName>
</protein>
<sequence>MCEWARKKDVHVQRVDFVQLPQPAPVLRETHWSDAPYVPAAAIPLRHLSYIPIGAMNYTYLDHDQLVTVMRSGESGKDYQVVDVRDEDYRGGNIPGALRAPAEDRTEQSVQDLVQKLKDVPKVIFHCALSQVRGPKAARIYAQALAEAQAAKADPAPPMGPSAASTTIEQATAEASRTFSPNPYAQERKEGHQQVFVLRDGFANWQGLYRNDPLLVENFDSRIWAEYAP</sequence>
<dbReference type="GO" id="GO:0005737">
    <property type="term" value="C:cytoplasm"/>
    <property type="evidence" value="ECO:0007669"/>
    <property type="project" value="TreeGrafter"/>
</dbReference>
<dbReference type="Proteomes" id="UP000243876">
    <property type="component" value="Unassembled WGS sequence"/>
</dbReference>
<proteinExistence type="predicted"/>
<reference evidence="3" key="1">
    <citation type="submission" date="2015-02" db="EMBL/GenBank/DDBJ databases">
        <authorList>
            <person name="Gon?alves P."/>
        </authorList>
    </citation>
    <scope>NUCLEOTIDE SEQUENCE [LARGE SCALE GENOMIC DNA]</scope>
</reference>
<dbReference type="PROSITE" id="PS50206">
    <property type="entry name" value="RHODANESE_3"/>
    <property type="match status" value="1"/>
</dbReference>
<name>A0A0D6EM59_SPOSA</name>
<dbReference type="SMART" id="SM00450">
    <property type="entry name" value="RHOD"/>
    <property type="match status" value="1"/>
</dbReference>
<dbReference type="Pfam" id="PF00581">
    <property type="entry name" value="Rhodanese"/>
    <property type="match status" value="1"/>
</dbReference>
<dbReference type="GO" id="GO:0005634">
    <property type="term" value="C:nucleus"/>
    <property type="evidence" value="ECO:0007669"/>
    <property type="project" value="TreeGrafter"/>
</dbReference>
<dbReference type="GO" id="GO:0004725">
    <property type="term" value="F:protein tyrosine phosphatase activity"/>
    <property type="evidence" value="ECO:0007669"/>
    <property type="project" value="TreeGrafter"/>
</dbReference>
<dbReference type="AlphaFoldDB" id="A0A0D6EM59"/>
<dbReference type="InterPro" id="IPR001763">
    <property type="entry name" value="Rhodanese-like_dom"/>
</dbReference>
<keyword evidence="3" id="KW-1185">Reference proteome</keyword>
<organism evidence="2 3">
    <name type="scientific">Sporidiobolus salmonicolor</name>
    <name type="common">Yeast-like fungus</name>
    <name type="synonym">Sporobolomyces salmonicolor</name>
    <dbReference type="NCBI Taxonomy" id="5005"/>
    <lineage>
        <taxon>Eukaryota</taxon>
        <taxon>Fungi</taxon>
        <taxon>Dikarya</taxon>
        <taxon>Basidiomycota</taxon>
        <taxon>Pucciniomycotina</taxon>
        <taxon>Microbotryomycetes</taxon>
        <taxon>Sporidiobolales</taxon>
        <taxon>Sporidiobolaceae</taxon>
        <taxon>Sporobolomyces</taxon>
    </lineage>
</organism>
<dbReference type="PANTHER" id="PTHR10828:SF38">
    <property type="entry name" value="ARSENICAL-RESISTANCE PROTEIN 2-RELATED"/>
    <property type="match status" value="1"/>
</dbReference>